<reference evidence="2" key="2">
    <citation type="submission" date="2021-08" db="EMBL/GenBank/DDBJ databases">
        <authorList>
            <person name="Gostincar C."/>
            <person name="Sun X."/>
            <person name="Song Z."/>
            <person name="Gunde-Cimerman N."/>
        </authorList>
    </citation>
    <scope>NUCLEOTIDE SEQUENCE</scope>
    <source>
        <strain evidence="2">EXF-9911</strain>
    </source>
</reference>
<feature type="non-terminal residue" evidence="2">
    <location>
        <position position="1"/>
    </location>
</feature>
<evidence type="ECO:0000313" key="3">
    <source>
        <dbReference type="Proteomes" id="UP000779574"/>
    </source>
</evidence>
<comment type="caution">
    <text evidence="2">The sequence shown here is derived from an EMBL/GenBank/DDBJ whole genome shotgun (WGS) entry which is preliminary data.</text>
</comment>
<dbReference type="Proteomes" id="UP000779574">
    <property type="component" value="Unassembled WGS sequence"/>
</dbReference>
<evidence type="ECO:0000256" key="1">
    <source>
        <dbReference type="SAM" id="MobiDB-lite"/>
    </source>
</evidence>
<proteinExistence type="predicted"/>
<reference evidence="2" key="1">
    <citation type="journal article" date="2021" name="J Fungi (Basel)">
        <title>Virulence traits and population genomics of the black yeast Aureobasidium melanogenum.</title>
        <authorList>
            <person name="Cernosa A."/>
            <person name="Sun X."/>
            <person name="Gostincar C."/>
            <person name="Fang C."/>
            <person name="Gunde-Cimerman N."/>
            <person name="Song Z."/>
        </authorList>
    </citation>
    <scope>NUCLEOTIDE SEQUENCE</scope>
    <source>
        <strain evidence="2">EXF-9911</strain>
    </source>
</reference>
<dbReference type="AlphaFoldDB" id="A0A9P8ESB0"/>
<organism evidence="2 3">
    <name type="scientific">Aureobasidium melanogenum</name>
    <name type="common">Aureobasidium pullulans var. melanogenum</name>
    <dbReference type="NCBI Taxonomy" id="46634"/>
    <lineage>
        <taxon>Eukaryota</taxon>
        <taxon>Fungi</taxon>
        <taxon>Dikarya</taxon>
        <taxon>Ascomycota</taxon>
        <taxon>Pezizomycotina</taxon>
        <taxon>Dothideomycetes</taxon>
        <taxon>Dothideomycetidae</taxon>
        <taxon>Dothideales</taxon>
        <taxon>Saccotheciaceae</taxon>
        <taxon>Aureobasidium</taxon>
    </lineage>
</organism>
<gene>
    <name evidence="2" type="ORF">KCU76_g3306</name>
</gene>
<dbReference type="SUPFAM" id="SSF56634">
    <property type="entry name" value="Heme-dependent catalase-like"/>
    <property type="match status" value="1"/>
</dbReference>
<accession>A0A9P8ESB0</accession>
<name>A0A9P8ESB0_AURME</name>
<dbReference type="GO" id="GO:0020037">
    <property type="term" value="F:heme binding"/>
    <property type="evidence" value="ECO:0007669"/>
    <property type="project" value="InterPro"/>
</dbReference>
<evidence type="ECO:0000313" key="2">
    <source>
        <dbReference type="EMBL" id="KAG9697046.1"/>
    </source>
</evidence>
<feature type="non-terminal residue" evidence="2">
    <location>
        <position position="95"/>
    </location>
</feature>
<dbReference type="EMBL" id="JAHFXF010000086">
    <property type="protein sequence ID" value="KAG9697046.1"/>
    <property type="molecule type" value="Genomic_DNA"/>
</dbReference>
<sequence>VSGHMSTCRKEEIIKRQITIFRHVSEDLASRLEKATGVKGYADITGMSFNGTHNGFAKDKKNKYANNQVPTKVDSSIAQNNGAPRAGTHEEYYKK</sequence>
<dbReference type="InterPro" id="IPR020835">
    <property type="entry name" value="Catalase_sf"/>
</dbReference>
<feature type="region of interest" description="Disordered" evidence="1">
    <location>
        <begin position="75"/>
        <end position="95"/>
    </location>
</feature>
<protein>
    <submittedName>
        <fullName evidence="2">Uncharacterized protein</fullName>
    </submittedName>
</protein>